<keyword evidence="12" id="KW-0411">Iron-sulfur</keyword>
<dbReference type="GO" id="GO:0008173">
    <property type="term" value="F:RNA methyltransferase activity"/>
    <property type="evidence" value="ECO:0007669"/>
    <property type="project" value="InterPro"/>
</dbReference>
<keyword evidence="7 14" id="KW-0808">Transferase</keyword>
<evidence type="ECO:0000256" key="12">
    <source>
        <dbReference type="ARBA" id="ARBA00023014"/>
    </source>
</evidence>
<dbReference type="NCBIfam" id="TIGR00048">
    <property type="entry name" value="rRNA_mod_RlmN"/>
    <property type="match status" value="1"/>
</dbReference>
<evidence type="ECO:0000256" key="4">
    <source>
        <dbReference type="ARBA" id="ARBA00022490"/>
    </source>
</evidence>
<evidence type="ECO:0000256" key="5">
    <source>
        <dbReference type="ARBA" id="ARBA00022552"/>
    </source>
</evidence>
<evidence type="ECO:0000256" key="6">
    <source>
        <dbReference type="ARBA" id="ARBA00022603"/>
    </source>
</evidence>
<dbReference type="PANTHER" id="PTHR30544:SF5">
    <property type="entry name" value="RADICAL SAM CORE DOMAIN-CONTAINING PROTEIN"/>
    <property type="match status" value="1"/>
</dbReference>
<dbReference type="EC" id="2.1.1.-" evidence="14"/>
<evidence type="ECO:0000256" key="2">
    <source>
        <dbReference type="ARBA" id="ARBA00004496"/>
    </source>
</evidence>
<dbReference type="GO" id="GO:0005737">
    <property type="term" value="C:cytoplasm"/>
    <property type="evidence" value="ECO:0007669"/>
    <property type="project" value="UniProtKB-SubCell"/>
</dbReference>
<keyword evidence="3" id="KW-0004">4Fe-4S</keyword>
<keyword evidence="6 14" id="KW-0489">Methyltransferase</keyword>
<dbReference type="GO" id="GO:0030488">
    <property type="term" value="P:tRNA methylation"/>
    <property type="evidence" value="ECO:0007669"/>
    <property type="project" value="InterPro"/>
</dbReference>
<gene>
    <name evidence="14" type="ORF">RIEGSTA812A_PEG_1032</name>
</gene>
<dbReference type="GO" id="GO:0051539">
    <property type="term" value="F:4 iron, 4 sulfur cluster binding"/>
    <property type="evidence" value="ECO:0007669"/>
    <property type="project" value="UniProtKB-KW"/>
</dbReference>
<evidence type="ECO:0000313" key="14">
    <source>
        <dbReference type="EMBL" id="VBB69559.1"/>
    </source>
</evidence>
<dbReference type="Pfam" id="PF04055">
    <property type="entry name" value="Radical_SAM"/>
    <property type="match status" value="1"/>
</dbReference>
<evidence type="ECO:0000256" key="7">
    <source>
        <dbReference type="ARBA" id="ARBA00022679"/>
    </source>
</evidence>
<dbReference type="Gene3D" id="1.10.150.530">
    <property type="match status" value="1"/>
</dbReference>
<proteinExistence type="inferred from homology"/>
<evidence type="ECO:0000256" key="10">
    <source>
        <dbReference type="ARBA" id="ARBA00022723"/>
    </source>
</evidence>
<dbReference type="Gene3D" id="3.20.20.70">
    <property type="entry name" value="Aldolase class I"/>
    <property type="match status" value="1"/>
</dbReference>
<dbReference type="PROSITE" id="PS51918">
    <property type="entry name" value="RADICAL_SAM"/>
    <property type="match status" value="1"/>
</dbReference>
<dbReference type="InterPro" id="IPR013785">
    <property type="entry name" value="Aldolase_TIM"/>
</dbReference>
<dbReference type="CDD" id="cd01335">
    <property type="entry name" value="Radical_SAM"/>
    <property type="match status" value="1"/>
</dbReference>
<dbReference type="InterPro" id="IPR048641">
    <property type="entry name" value="RlmN_N"/>
</dbReference>
<keyword evidence="4" id="KW-0963">Cytoplasm</keyword>
<dbReference type="SFLD" id="SFLDG01062">
    <property type="entry name" value="methyltransferase_(Class_A)"/>
    <property type="match status" value="1"/>
</dbReference>
<protein>
    <submittedName>
        <fullName evidence="14">Ribosomal RNA large subunit methyltransferase N</fullName>
        <ecNumber evidence="14">2.1.1.-</ecNumber>
    </submittedName>
</protein>
<name>A0A484H6C5_9ZZZZ</name>
<dbReference type="AlphaFoldDB" id="A0A484H6C5"/>
<dbReference type="Pfam" id="PF21016">
    <property type="entry name" value="RlmN_N"/>
    <property type="match status" value="1"/>
</dbReference>
<dbReference type="HAMAP" id="MF_01849">
    <property type="entry name" value="RNA_methyltr_RlmN"/>
    <property type="match status" value="1"/>
</dbReference>
<evidence type="ECO:0000256" key="1">
    <source>
        <dbReference type="ARBA" id="ARBA00001966"/>
    </source>
</evidence>
<dbReference type="PANTHER" id="PTHR30544">
    <property type="entry name" value="23S RRNA METHYLTRANSFERASE"/>
    <property type="match status" value="1"/>
</dbReference>
<evidence type="ECO:0000256" key="3">
    <source>
        <dbReference type="ARBA" id="ARBA00022485"/>
    </source>
</evidence>
<accession>A0A484H6C5</accession>
<dbReference type="InterPro" id="IPR040072">
    <property type="entry name" value="Methyltransferase_A"/>
</dbReference>
<dbReference type="PIRSF" id="PIRSF006004">
    <property type="entry name" value="CHP00048"/>
    <property type="match status" value="1"/>
</dbReference>
<dbReference type="InterPro" id="IPR007197">
    <property type="entry name" value="rSAM"/>
</dbReference>
<comment type="cofactor">
    <cofactor evidence="1">
        <name>[4Fe-4S] cluster</name>
        <dbReference type="ChEBI" id="CHEBI:49883"/>
    </cofactor>
</comment>
<dbReference type="InterPro" id="IPR004383">
    <property type="entry name" value="rRNA_lsu_MTrfase_RlmN/Cfr"/>
</dbReference>
<sequence length="364" mass="39650">MLSSAIPAAAAPVFPVDLVGLLPADFTVLMAKLDEKPFRARQLWHWIYHRGATDFATMTNLPNACRKKLAEHCIVSRPQISRAMVASSDFTHKWLLRFSDGREVETVYIPGEGRGTVCVSSQVGCTLTCRFCHTGTQKLARNLGAAEIIGQLLLAKDAYSTWPSSNQPPFNVVMMGMGEPLLNYSNVATALKILMNPDGLAVSHRRVTVSTAGVAPMIRRLGEEVACNLAVSLHAATDTVRDVLMPINKKYPLATLMTACRNYKPASNAHRITFEYIMLKGINDSESDARAVVRLVNGVPCKFNLIPFNPWPGAPYTCSAETAIHRFAAILNDAGYSAPTRMARGREICAACGQLQSALPTTQS</sequence>
<evidence type="ECO:0000256" key="11">
    <source>
        <dbReference type="ARBA" id="ARBA00023004"/>
    </source>
</evidence>
<keyword evidence="9" id="KW-0819">tRNA processing</keyword>
<evidence type="ECO:0000256" key="9">
    <source>
        <dbReference type="ARBA" id="ARBA00022694"/>
    </source>
</evidence>
<reference evidence="14" key="1">
    <citation type="submission" date="2018-10" db="EMBL/GenBank/DDBJ databases">
        <authorList>
            <person name="Gruber-Vodicka H."/>
            <person name="Jaeckle O."/>
        </authorList>
    </citation>
    <scope>NUCLEOTIDE SEQUENCE</scope>
</reference>
<dbReference type="GO" id="GO:0046872">
    <property type="term" value="F:metal ion binding"/>
    <property type="evidence" value="ECO:0007669"/>
    <property type="project" value="UniProtKB-KW"/>
</dbReference>
<feature type="domain" description="Radical SAM core" evidence="13">
    <location>
        <begin position="111"/>
        <end position="347"/>
    </location>
</feature>
<dbReference type="InterPro" id="IPR058240">
    <property type="entry name" value="rSAM_sf"/>
</dbReference>
<keyword evidence="8" id="KW-0949">S-adenosyl-L-methionine</keyword>
<dbReference type="EMBL" id="LR026963">
    <property type="protein sequence ID" value="VBB69559.1"/>
    <property type="molecule type" value="Genomic_DNA"/>
</dbReference>
<evidence type="ECO:0000256" key="8">
    <source>
        <dbReference type="ARBA" id="ARBA00022691"/>
    </source>
</evidence>
<dbReference type="SFLD" id="SFLDS00029">
    <property type="entry name" value="Radical_SAM"/>
    <property type="match status" value="1"/>
</dbReference>
<dbReference type="GO" id="GO:0070475">
    <property type="term" value="P:rRNA base methylation"/>
    <property type="evidence" value="ECO:0007669"/>
    <property type="project" value="InterPro"/>
</dbReference>
<organism evidence="14">
    <name type="scientific">invertebrate metagenome</name>
    <dbReference type="NCBI Taxonomy" id="1711999"/>
    <lineage>
        <taxon>unclassified sequences</taxon>
        <taxon>metagenomes</taxon>
        <taxon>organismal metagenomes</taxon>
    </lineage>
</organism>
<evidence type="ECO:0000259" key="13">
    <source>
        <dbReference type="PROSITE" id="PS51918"/>
    </source>
</evidence>
<keyword evidence="5" id="KW-0698">rRNA processing</keyword>
<dbReference type="InterPro" id="IPR027492">
    <property type="entry name" value="RNA_MTrfase_RlmN"/>
</dbReference>
<keyword evidence="10" id="KW-0479">Metal-binding</keyword>
<comment type="subcellular location">
    <subcellularLocation>
        <location evidence="2">Cytoplasm</location>
    </subcellularLocation>
</comment>
<keyword evidence="11" id="KW-0408">Iron</keyword>
<dbReference type="SFLD" id="SFLDF00275">
    <property type="entry name" value="adenosine_C2_methyltransferase"/>
    <property type="match status" value="1"/>
</dbReference>
<dbReference type="SUPFAM" id="SSF102114">
    <property type="entry name" value="Radical SAM enzymes"/>
    <property type="match status" value="1"/>
</dbReference>